<dbReference type="Pfam" id="PF01420">
    <property type="entry name" value="Methylase_S"/>
    <property type="match status" value="2"/>
</dbReference>
<proteinExistence type="inferred from homology"/>
<dbReference type="EMBL" id="BMWS01000042">
    <property type="protein sequence ID" value="GGX33813.1"/>
    <property type="molecule type" value="Genomic_DNA"/>
</dbReference>
<keyword evidence="3" id="KW-0238">DNA-binding</keyword>
<dbReference type="CDD" id="cd17274">
    <property type="entry name" value="RMtype1_S_Eco540ANI-TRD1-CR1_like"/>
    <property type="match status" value="1"/>
</dbReference>
<dbReference type="GO" id="GO:0003677">
    <property type="term" value="F:DNA binding"/>
    <property type="evidence" value="ECO:0007669"/>
    <property type="project" value="UniProtKB-KW"/>
</dbReference>
<organism evidence="5 6">
    <name type="scientific">Aquimarina muelleri</name>
    <dbReference type="NCBI Taxonomy" id="279356"/>
    <lineage>
        <taxon>Bacteria</taxon>
        <taxon>Pseudomonadati</taxon>
        <taxon>Bacteroidota</taxon>
        <taxon>Flavobacteriia</taxon>
        <taxon>Flavobacteriales</taxon>
        <taxon>Flavobacteriaceae</taxon>
        <taxon>Aquimarina</taxon>
    </lineage>
</organism>
<reference evidence="5 6" key="1">
    <citation type="journal article" date="2014" name="Int. J. Syst. Evol. Microbiol.">
        <title>Complete genome sequence of Corynebacterium casei LMG S-19264T (=DSM 44701T), isolated from a smear-ripened cheese.</title>
        <authorList>
            <consortium name="US DOE Joint Genome Institute (JGI-PGF)"/>
            <person name="Walter F."/>
            <person name="Albersmeier A."/>
            <person name="Kalinowski J."/>
            <person name="Ruckert C."/>
        </authorList>
    </citation>
    <scope>NUCLEOTIDE SEQUENCE [LARGE SCALE GENOMIC DNA]</scope>
    <source>
        <strain evidence="5 6">KCTC 12285</strain>
    </source>
</reference>
<keyword evidence="6" id="KW-1185">Reference proteome</keyword>
<dbReference type="GO" id="GO:0009307">
    <property type="term" value="P:DNA restriction-modification system"/>
    <property type="evidence" value="ECO:0007669"/>
    <property type="project" value="UniProtKB-KW"/>
</dbReference>
<evidence type="ECO:0000259" key="4">
    <source>
        <dbReference type="Pfam" id="PF01420"/>
    </source>
</evidence>
<dbReference type="Proteomes" id="UP000601108">
    <property type="component" value="Unassembled WGS sequence"/>
</dbReference>
<evidence type="ECO:0000256" key="1">
    <source>
        <dbReference type="ARBA" id="ARBA00010923"/>
    </source>
</evidence>
<accession>A0A918JYK0</accession>
<comment type="caution">
    <text evidence="5">The sequence shown here is derived from an EMBL/GenBank/DDBJ whole genome shotgun (WGS) entry which is preliminary data.</text>
</comment>
<evidence type="ECO:0000313" key="5">
    <source>
        <dbReference type="EMBL" id="GGX33813.1"/>
    </source>
</evidence>
<dbReference type="InterPro" id="IPR051212">
    <property type="entry name" value="Type-I_RE_S_subunit"/>
</dbReference>
<gene>
    <name evidence="5" type="ORF">GCM10007384_38120</name>
</gene>
<sequence length="399" mass="45618">MREDWIECYFEDLLDYEQPTKYIVKSTKYNDRYKMPVLTAGKTFIKGYTNETDGIFDNLPAIIFDDFTTATQYVNFKFKVKSSAMKILVPTSKLVNMPLVYFAMQVNQVRSDTHKRYWISVFAKKKFLLPPLVEQKAIVKKIEALFSSLDSGIADLIKAQDQLVIYRQAVLKKAFEGDWETTTVGALFDFIGGGTPSKREPNYWNGNIPWASVKDIKGDFLKNTQDFITEEGLENSSANLAKKNEIILITRISPGKSIISEIDTAINQDLKIVKPKFDTFNKFIHYLFKSTERKIVKLSSGTTVKGINLNNLKSIEISKIKLQEQHKIVQEIESRLSVCDKVEKDIANSLEKAQALRQSILKKAFEGTLLSLEEIEKCKQHKEYEPASVLLGRIKKHKA</sequence>
<name>A0A918JYK0_9FLAO</name>
<feature type="domain" description="Type I restriction modification DNA specificity" evidence="4">
    <location>
        <begin position="178"/>
        <end position="351"/>
    </location>
</feature>
<dbReference type="AlphaFoldDB" id="A0A918JYK0"/>
<protein>
    <recommendedName>
        <fullName evidence="4">Type I restriction modification DNA specificity domain-containing protein</fullName>
    </recommendedName>
</protein>
<comment type="similarity">
    <text evidence="1">Belongs to the type-I restriction system S methylase family.</text>
</comment>
<dbReference type="InterPro" id="IPR000055">
    <property type="entry name" value="Restrct_endonuc_typeI_TRD"/>
</dbReference>
<evidence type="ECO:0000313" key="6">
    <source>
        <dbReference type="Proteomes" id="UP000601108"/>
    </source>
</evidence>
<evidence type="ECO:0000256" key="2">
    <source>
        <dbReference type="ARBA" id="ARBA00022747"/>
    </source>
</evidence>
<dbReference type="PANTHER" id="PTHR43140">
    <property type="entry name" value="TYPE-1 RESTRICTION ENZYME ECOKI SPECIFICITY PROTEIN"/>
    <property type="match status" value="1"/>
</dbReference>
<feature type="domain" description="Type I restriction modification DNA specificity" evidence="4">
    <location>
        <begin position="3"/>
        <end position="155"/>
    </location>
</feature>
<dbReference type="RefSeq" id="WP_051316862.1">
    <property type="nucleotide sequence ID" value="NZ_BMWS01000042.1"/>
</dbReference>
<evidence type="ECO:0000256" key="3">
    <source>
        <dbReference type="ARBA" id="ARBA00023125"/>
    </source>
</evidence>
<dbReference type="Gene3D" id="3.90.220.20">
    <property type="entry name" value="DNA methylase specificity domains"/>
    <property type="match status" value="2"/>
</dbReference>
<dbReference type="CDD" id="cd17285">
    <property type="entry name" value="RMtype1_S_Csp16704I_TRD2-CR2_like"/>
    <property type="match status" value="1"/>
</dbReference>
<keyword evidence="2" id="KW-0680">Restriction system</keyword>
<dbReference type="PANTHER" id="PTHR43140:SF1">
    <property type="entry name" value="TYPE I RESTRICTION ENZYME ECOKI SPECIFICITY SUBUNIT"/>
    <property type="match status" value="1"/>
</dbReference>
<dbReference type="SUPFAM" id="SSF116734">
    <property type="entry name" value="DNA methylase specificity domain"/>
    <property type="match status" value="2"/>
</dbReference>
<dbReference type="InterPro" id="IPR044946">
    <property type="entry name" value="Restrct_endonuc_typeI_TRD_sf"/>
</dbReference>